<reference evidence="2" key="1">
    <citation type="journal article" date="2022" name="Mol. Ecol. Resour.">
        <title>The genomes of chicory, endive, great burdock and yacon provide insights into Asteraceae palaeo-polyploidization history and plant inulin production.</title>
        <authorList>
            <person name="Fan W."/>
            <person name="Wang S."/>
            <person name="Wang H."/>
            <person name="Wang A."/>
            <person name="Jiang F."/>
            <person name="Liu H."/>
            <person name="Zhao H."/>
            <person name="Xu D."/>
            <person name="Zhang Y."/>
        </authorList>
    </citation>
    <scope>NUCLEOTIDE SEQUENCE [LARGE SCALE GENOMIC DNA]</scope>
    <source>
        <strain evidence="2">cv. Yunnan</strain>
    </source>
</reference>
<name>A0ACB9EB25_9ASTR</name>
<comment type="caution">
    <text evidence="1">The sequence shown here is derived from an EMBL/GenBank/DDBJ whole genome shotgun (WGS) entry which is preliminary data.</text>
</comment>
<evidence type="ECO:0000313" key="2">
    <source>
        <dbReference type="Proteomes" id="UP001056120"/>
    </source>
</evidence>
<evidence type="ECO:0000313" key="1">
    <source>
        <dbReference type="EMBL" id="KAI3756045.1"/>
    </source>
</evidence>
<dbReference type="EMBL" id="CM042035">
    <property type="protein sequence ID" value="KAI3756045.1"/>
    <property type="molecule type" value="Genomic_DNA"/>
</dbReference>
<sequence>MESHMSKILKADDVDLAVIARGTPGFSGADLANLVNVAALKAAMDGAKSVSLADLEYAKDKIIMGSERKSAVISDDVRKLTAYHEGGHALVAIYADGAHPVHKATIVPRGMALGMVAQLPEKDETSVSRKEMLARLDVCMGGRVAEELIFGEDEVTSGASSDLEQATHLARTMVTKYGMSKQVGVVAHDYDDDGKSMSTETRLLIEKEVRELLERAYRNAKNILTTYCNEHHALANALLEHETLSGKQIKEMLAQLKSQPRQQQQQHVAQLKSQPRQQQQQQQQQQHVAQLKSLSTPNATAAAAKANRQRYWPESQV</sequence>
<reference evidence="1 2" key="2">
    <citation type="journal article" date="2022" name="Mol. Ecol. Resour.">
        <title>The genomes of chicory, endive, great burdock and yacon provide insights into Asteraceae paleo-polyploidization history and plant inulin production.</title>
        <authorList>
            <person name="Fan W."/>
            <person name="Wang S."/>
            <person name="Wang H."/>
            <person name="Wang A."/>
            <person name="Jiang F."/>
            <person name="Liu H."/>
            <person name="Zhao H."/>
            <person name="Xu D."/>
            <person name="Zhang Y."/>
        </authorList>
    </citation>
    <scope>NUCLEOTIDE SEQUENCE [LARGE SCALE GENOMIC DNA]</scope>
    <source>
        <strain evidence="2">cv. Yunnan</strain>
        <tissue evidence="1">Leaves</tissue>
    </source>
</reference>
<gene>
    <name evidence="1" type="ORF">L1987_55858</name>
</gene>
<protein>
    <submittedName>
        <fullName evidence="1">Uncharacterized protein</fullName>
    </submittedName>
</protein>
<keyword evidence="2" id="KW-1185">Reference proteome</keyword>
<organism evidence="1 2">
    <name type="scientific">Smallanthus sonchifolius</name>
    <dbReference type="NCBI Taxonomy" id="185202"/>
    <lineage>
        <taxon>Eukaryota</taxon>
        <taxon>Viridiplantae</taxon>
        <taxon>Streptophyta</taxon>
        <taxon>Embryophyta</taxon>
        <taxon>Tracheophyta</taxon>
        <taxon>Spermatophyta</taxon>
        <taxon>Magnoliopsida</taxon>
        <taxon>eudicotyledons</taxon>
        <taxon>Gunneridae</taxon>
        <taxon>Pentapetalae</taxon>
        <taxon>asterids</taxon>
        <taxon>campanulids</taxon>
        <taxon>Asterales</taxon>
        <taxon>Asteraceae</taxon>
        <taxon>Asteroideae</taxon>
        <taxon>Heliantheae alliance</taxon>
        <taxon>Millerieae</taxon>
        <taxon>Smallanthus</taxon>
    </lineage>
</organism>
<dbReference type="Proteomes" id="UP001056120">
    <property type="component" value="Linkage Group LG18"/>
</dbReference>
<proteinExistence type="predicted"/>
<accession>A0ACB9EB25</accession>